<comment type="pathway">
    <text evidence="2">Amino-acid biosynthesis; L-cysteine biosynthesis; L-cysteine from L-serine: step 2/2.</text>
</comment>
<dbReference type="EMBL" id="PKGY01000003">
    <property type="protein sequence ID" value="PKZ21419.1"/>
    <property type="molecule type" value="Genomic_DNA"/>
</dbReference>
<evidence type="ECO:0000313" key="12">
    <source>
        <dbReference type="EMBL" id="PKZ21419.1"/>
    </source>
</evidence>
<organism evidence="11 13">
    <name type="scientific">Aerococcus sanguinicola</name>
    <dbReference type="NCBI Taxonomy" id="119206"/>
    <lineage>
        <taxon>Bacteria</taxon>
        <taxon>Bacillati</taxon>
        <taxon>Bacillota</taxon>
        <taxon>Bacilli</taxon>
        <taxon>Lactobacillales</taxon>
        <taxon>Aerococcaceae</taxon>
        <taxon>Aerococcus</taxon>
    </lineage>
</organism>
<evidence type="ECO:0000256" key="7">
    <source>
        <dbReference type="ARBA" id="ARBA00022898"/>
    </source>
</evidence>
<dbReference type="Pfam" id="PF00291">
    <property type="entry name" value="PALP"/>
    <property type="match status" value="1"/>
</dbReference>
<dbReference type="EMBL" id="CP014160">
    <property type="protein sequence ID" value="AMB93848.1"/>
    <property type="molecule type" value="Genomic_DNA"/>
</dbReference>
<dbReference type="SUPFAM" id="SSF53686">
    <property type="entry name" value="Tryptophan synthase beta subunit-like PLP-dependent enzymes"/>
    <property type="match status" value="1"/>
</dbReference>
<evidence type="ECO:0000256" key="1">
    <source>
        <dbReference type="ARBA" id="ARBA00001933"/>
    </source>
</evidence>
<comment type="cofactor">
    <cofactor evidence="1">
        <name>pyridoxal 5'-phosphate</name>
        <dbReference type="ChEBI" id="CHEBI:597326"/>
    </cofactor>
</comment>
<dbReference type="KEGG" id="asan:AWM72_03280"/>
<evidence type="ECO:0000256" key="4">
    <source>
        <dbReference type="ARBA" id="ARBA00012681"/>
    </source>
</evidence>
<evidence type="ECO:0000256" key="9">
    <source>
        <dbReference type="ARBA" id="ARBA00047931"/>
    </source>
</evidence>
<protein>
    <recommendedName>
        <fullName evidence="4">cysteine synthase</fullName>
        <ecNumber evidence="4">2.5.1.47</ecNumber>
    </recommendedName>
</protein>
<dbReference type="AlphaFoldDB" id="A0A120I952"/>
<accession>A0A120I952</accession>
<dbReference type="GO" id="GO:0004124">
    <property type="term" value="F:cysteine synthase activity"/>
    <property type="evidence" value="ECO:0007669"/>
    <property type="project" value="UniProtKB-EC"/>
</dbReference>
<reference evidence="13" key="2">
    <citation type="submission" date="2016-01" db="EMBL/GenBank/DDBJ databases">
        <title>Six Aerococcus type strain genome sequencing and assembly using PacBio and Illumina Hiseq.</title>
        <authorList>
            <person name="Carkaci D."/>
            <person name="Dargis R."/>
            <person name="Nielsen X.C."/>
            <person name="Skovgaard O."/>
            <person name="Fuursted K."/>
            <person name="Christensen J.J."/>
        </authorList>
    </citation>
    <scope>NUCLEOTIDE SEQUENCE [LARGE SCALE GENOMIC DNA]</scope>
    <source>
        <strain evidence="13">CCUG43001</strain>
    </source>
</reference>
<evidence type="ECO:0000256" key="8">
    <source>
        <dbReference type="ARBA" id="ARBA00023192"/>
    </source>
</evidence>
<evidence type="ECO:0000259" key="10">
    <source>
        <dbReference type="Pfam" id="PF00291"/>
    </source>
</evidence>
<evidence type="ECO:0000256" key="6">
    <source>
        <dbReference type="ARBA" id="ARBA00022679"/>
    </source>
</evidence>
<dbReference type="Proteomes" id="UP000234239">
    <property type="component" value="Unassembled WGS sequence"/>
</dbReference>
<dbReference type="EC" id="2.5.1.47" evidence="4"/>
<evidence type="ECO:0000313" key="13">
    <source>
        <dbReference type="Proteomes" id="UP000069912"/>
    </source>
</evidence>
<comment type="similarity">
    <text evidence="3">Belongs to the cysteine synthase/cystathionine beta-synthase family.</text>
</comment>
<gene>
    <name evidence="11" type="ORF">AWM72_03280</name>
    <name evidence="12" type="ORF">CYJ28_05800</name>
</gene>
<keyword evidence="6" id="KW-0808">Transferase</keyword>
<sequence>MSAVERDLSQLIMGTPLVKLQRSTPYRAADVYVKLENRNLTGSGRDRAALNMLEVKEAEGAFDEKRAFVAIDDGYFGLSLASLAAIRGFDAVIFRSQAWRPEVTEKIQALGAQVESLDGQLSFSEQVEAARTYALAHDLPFLDPFSDLANPSIHAVTTGPEIIEALGRVPDAFVAGVGTGGTLTGVAQALCEQKEDVGIYAVEPAQAAVLSGESAGQHHLSGIGYGFIPASLDRTCFDQTIVVDEVKALHCQRSLAINEGLIVDSGSGAAVAGALALAERLGQDRQVVVSVTAVYEAV</sequence>
<proteinExistence type="inferred from homology"/>
<dbReference type="OrthoDB" id="2136509at2"/>
<dbReference type="FunFam" id="3.40.50.1100:FF:000006">
    <property type="entry name" value="Cysteine synthase"/>
    <property type="match status" value="1"/>
</dbReference>
<comment type="catalytic activity">
    <reaction evidence="9">
        <text>O-acetyl-L-serine + hydrogen sulfide = L-cysteine + acetate</text>
        <dbReference type="Rhea" id="RHEA:14829"/>
        <dbReference type="ChEBI" id="CHEBI:29919"/>
        <dbReference type="ChEBI" id="CHEBI:30089"/>
        <dbReference type="ChEBI" id="CHEBI:35235"/>
        <dbReference type="ChEBI" id="CHEBI:58340"/>
        <dbReference type="EC" id="2.5.1.47"/>
    </reaction>
</comment>
<keyword evidence="8" id="KW-0198">Cysteine biosynthesis</keyword>
<evidence type="ECO:0000256" key="3">
    <source>
        <dbReference type="ARBA" id="ARBA00007103"/>
    </source>
</evidence>
<dbReference type="PANTHER" id="PTHR10314">
    <property type="entry name" value="CYSTATHIONINE BETA-SYNTHASE"/>
    <property type="match status" value="1"/>
</dbReference>
<reference evidence="12 14" key="3">
    <citation type="submission" date="2017-12" db="EMBL/GenBank/DDBJ databases">
        <title>Phylogenetic diversity of female urinary microbiome.</title>
        <authorList>
            <person name="Thomas-White K."/>
            <person name="Wolfe A.J."/>
        </authorList>
    </citation>
    <scope>NUCLEOTIDE SEQUENCE [LARGE SCALE GENOMIC DNA]</scope>
    <source>
        <strain evidence="12 14">UMB0139</strain>
    </source>
</reference>
<name>A0A120I952_9LACT</name>
<dbReference type="GeneID" id="92903092"/>
<evidence type="ECO:0000256" key="5">
    <source>
        <dbReference type="ARBA" id="ARBA00022605"/>
    </source>
</evidence>
<dbReference type="RefSeq" id="WP_067973104.1">
    <property type="nucleotide sequence ID" value="NZ_CAJHKM010000004.1"/>
</dbReference>
<dbReference type="Gene3D" id="3.40.50.1100">
    <property type="match status" value="2"/>
</dbReference>
<dbReference type="InterPro" id="IPR050214">
    <property type="entry name" value="Cys_Synth/Cystath_Beta-Synth"/>
</dbReference>
<reference evidence="11 13" key="1">
    <citation type="journal article" date="2016" name="Genome Announc.">
        <title>Complete Genome Sequences of Aerococcus christensenii CCUG 28831T, Aerococcus sanguinicola CCUG 43001T, Aerococcus urinae CCUG 36881T, Aerococcus urinaeequi CCUG 28094T, Aerococcus urinaehominis CCUG 42038 BT, and Aerococcus viridans CCUG 4311T.</title>
        <authorList>
            <person name="Carkaci D."/>
            <person name="Dargis R."/>
            <person name="Nielsen X.C."/>
            <person name="Skovgaard O."/>
            <person name="Fuursted K."/>
            <person name="Christensen J.J."/>
        </authorList>
    </citation>
    <scope>NUCLEOTIDE SEQUENCE [LARGE SCALE GENOMIC DNA]</scope>
    <source>
        <strain evidence="11 13">CCUG43001</strain>
    </source>
</reference>
<dbReference type="InterPro" id="IPR036052">
    <property type="entry name" value="TrpB-like_PALP_sf"/>
</dbReference>
<keyword evidence="7" id="KW-0663">Pyridoxal phosphate</keyword>
<dbReference type="Proteomes" id="UP000069912">
    <property type="component" value="Chromosome"/>
</dbReference>
<dbReference type="InterPro" id="IPR001926">
    <property type="entry name" value="TrpB-like_PALP"/>
</dbReference>
<evidence type="ECO:0000313" key="14">
    <source>
        <dbReference type="Proteomes" id="UP000234239"/>
    </source>
</evidence>
<feature type="domain" description="Tryptophan synthase beta chain-like PALP" evidence="10">
    <location>
        <begin position="9"/>
        <end position="292"/>
    </location>
</feature>
<evidence type="ECO:0000313" key="11">
    <source>
        <dbReference type="EMBL" id="AMB93848.1"/>
    </source>
</evidence>
<keyword evidence="5" id="KW-0028">Amino-acid biosynthesis</keyword>
<evidence type="ECO:0000256" key="2">
    <source>
        <dbReference type="ARBA" id="ARBA00004962"/>
    </source>
</evidence>
<keyword evidence="13" id="KW-1185">Reference proteome</keyword>